<dbReference type="SUPFAM" id="SSF53383">
    <property type="entry name" value="PLP-dependent transferases"/>
    <property type="match status" value="1"/>
</dbReference>
<accession>A0ABT2F724</accession>
<dbReference type="Proteomes" id="UP001206548">
    <property type="component" value="Unassembled WGS sequence"/>
</dbReference>
<dbReference type="InterPro" id="IPR015422">
    <property type="entry name" value="PyrdxlP-dep_Trfase_small"/>
</dbReference>
<protein>
    <submittedName>
        <fullName evidence="1">Uncharacterized protein</fullName>
    </submittedName>
</protein>
<keyword evidence="2" id="KW-1185">Reference proteome</keyword>
<evidence type="ECO:0000313" key="2">
    <source>
        <dbReference type="Proteomes" id="UP001206548"/>
    </source>
</evidence>
<dbReference type="InterPro" id="IPR015424">
    <property type="entry name" value="PyrdxlP-dep_Trfase"/>
</dbReference>
<name>A0ABT2F724_9STRE</name>
<dbReference type="Gene3D" id="3.90.1150.10">
    <property type="entry name" value="Aspartate Aminotransferase, domain 1"/>
    <property type="match status" value="1"/>
</dbReference>
<comment type="caution">
    <text evidence="1">The sequence shown here is derived from an EMBL/GenBank/DDBJ whole genome shotgun (WGS) entry which is preliminary data.</text>
</comment>
<evidence type="ECO:0000313" key="1">
    <source>
        <dbReference type="EMBL" id="MCS4488229.1"/>
    </source>
</evidence>
<organism evidence="1 2">
    <name type="scientific">Streptococcus sciuri</name>
    <dbReference type="NCBI Taxonomy" id="2973939"/>
    <lineage>
        <taxon>Bacteria</taxon>
        <taxon>Bacillati</taxon>
        <taxon>Bacillota</taxon>
        <taxon>Bacilli</taxon>
        <taxon>Lactobacillales</taxon>
        <taxon>Streptococcaceae</taxon>
        <taxon>Streptococcus</taxon>
    </lineage>
</organism>
<gene>
    <name evidence="1" type="ORF">NXS10_04560</name>
</gene>
<proteinExistence type="predicted"/>
<dbReference type="InterPro" id="IPR015421">
    <property type="entry name" value="PyrdxlP-dep_Trfase_major"/>
</dbReference>
<reference evidence="1 2" key="1">
    <citation type="journal article" date="2023" name="Int. J. Syst. Evol. Microbiol.">
        <title>Streptococcus sciuri sp. nov., Staphylococcus marylandisciuri sp. nov. and Staphylococcus americanisciuri sp. nov., isolated from faeces of eastern grey squirrel (Sciurus carolinensis).</title>
        <authorList>
            <person name="Volokhov D.V."/>
            <person name="Zagorodnyaya T.A."/>
            <person name="Furtak V.A."/>
            <person name="Nattanmai G."/>
            <person name="Randall L."/>
            <person name="Jose S."/>
            <person name="Gao Y."/>
            <person name="Eisenberg T."/>
            <person name="Delmonte P."/>
            <person name="Blom J."/>
            <person name="Mitchell K.K."/>
        </authorList>
    </citation>
    <scope>NUCLEOTIDE SEQUENCE [LARGE SCALE GENOMIC DNA]</scope>
    <source>
        <strain evidence="1 2">SQ9-PEA</strain>
    </source>
</reference>
<dbReference type="EMBL" id="JANUXX010000004">
    <property type="protein sequence ID" value="MCS4488229.1"/>
    <property type="molecule type" value="Genomic_DNA"/>
</dbReference>
<dbReference type="Gene3D" id="3.40.640.10">
    <property type="entry name" value="Type I PLP-dependent aspartate aminotransferase-like (Major domain)"/>
    <property type="match status" value="1"/>
</dbReference>
<sequence length="53" mass="5909">MNHLKSAIDGVTNQGYPPYGGKATLKKAIIKFYDDEYGVKLTEDEVTIKGSRF</sequence>